<evidence type="ECO:0000256" key="1">
    <source>
        <dbReference type="SAM" id="MobiDB-lite"/>
    </source>
</evidence>
<reference evidence="2" key="1">
    <citation type="submission" date="2018-05" db="EMBL/GenBank/DDBJ databases">
        <title>Draft genome of Mucuna pruriens seed.</title>
        <authorList>
            <person name="Nnadi N.E."/>
            <person name="Vos R."/>
            <person name="Hasami M.H."/>
            <person name="Devisetty U.K."/>
            <person name="Aguiy J.C."/>
        </authorList>
    </citation>
    <scope>NUCLEOTIDE SEQUENCE [LARGE SCALE GENOMIC DNA]</scope>
    <source>
        <strain evidence="2">JCA_2017</strain>
    </source>
</reference>
<accession>A0A371E1Q4</accession>
<feature type="region of interest" description="Disordered" evidence="1">
    <location>
        <begin position="105"/>
        <end position="125"/>
    </location>
</feature>
<feature type="compositionally biased region" description="Polar residues" evidence="1">
    <location>
        <begin position="112"/>
        <end position="125"/>
    </location>
</feature>
<dbReference type="EMBL" id="QJKJ01017240">
    <property type="protein sequence ID" value="RDX58929.1"/>
    <property type="molecule type" value="Genomic_DNA"/>
</dbReference>
<organism evidence="2 3">
    <name type="scientific">Mucuna pruriens</name>
    <name type="common">Velvet bean</name>
    <name type="synonym">Dolichos pruriens</name>
    <dbReference type="NCBI Taxonomy" id="157652"/>
    <lineage>
        <taxon>Eukaryota</taxon>
        <taxon>Viridiplantae</taxon>
        <taxon>Streptophyta</taxon>
        <taxon>Embryophyta</taxon>
        <taxon>Tracheophyta</taxon>
        <taxon>Spermatophyta</taxon>
        <taxon>Magnoliopsida</taxon>
        <taxon>eudicotyledons</taxon>
        <taxon>Gunneridae</taxon>
        <taxon>Pentapetalae</taxon>
        <taxon>rosids</taxon>
        <taxon>fabids</taxon>
        <taxon>Fabales</taxon>
        <taxon>Fabaceae</taxon>
        <taxon>Papilionoideae</taxon>
        <taxon>50 kb inversion clade</taxon>
        <taxon>NPAAA clade</taxon>
        <taxon>indigoferoid/millettioid clade</taxon>
        <taxon>Phaseoleae</taxon>
        <taxon>Mucuna</taxon>
    </lineage>
</organism>
<name>A0A371E1Q4_MUCPR</name>
<keyword evidence="3" id="KW-1185">Reference proteome</keyword>
<proteinExistence type="predicted"/>
<comment type="caution">
    <text evidence="2">The sequence shown here is derived from an EMBL/GenBank/DDBJ whole genome shotgun (WGS) entry which is preliminary data.</text>
</comment>
<dbReference type="OrthoDB" id="1929591at2759"/>
<evidence type="ECO:0000313" key="2">
    <source>
        <dbReference type="EMBL" id="RDX58929.1"/>
    </source>
</evidence>
<dbReference type="Proteomes" id="UP000257109">
    <property type="component" value="Unassembled WGS sequence"/>
</dbReference>
<feature type="non-terminal residue" evidence="2">
    <location>
        <position position="1"/>
    </location>
</feature>
<dbReference type="AlphaFoldDB" id="A0A371E1Q4"/>
<feature type="compositionally biased region" description="Pro residues" evidence="1">
    <location>
        <begin position="24"/>
        <end position="37"/>
    </location>
</feature>
<evidence type="ECO:0000313" key="3">
    <source>
        <dbReference type="Proteomes" id="UP000257109"/>
    </source>
</evidence>
<gene>
    <name evidence="2" type="ORF">CR513_61949</name>
</gene>
<protein>
    <submittedName>
        <fullName evidence="2">Uncharacterized protein</fullName>
    </submittedName>
</protein>
<feature type="region of interest" description="Disordered" evidence="1">
    <location>
        <begin position="18"/>
        <end position="47"/>
    </location>
</feature>
<sequence>MAWRSGSLSRSLISTARSSLRPAAPSPLPRLRPPPLAAPRIQSRRFSMPASRQELGAIGLHRITFTSAQYDGYDVTHCCQCARLLRAVPWYLPSFLSRSLGGMERMGDAQGHRSSNGQTRMLNKH</sequence>